<keyword evidence="8" id="KW-0479">Metal-binding</keyword>
<keyword evidence="4" id="KW-1003">Cell membrane</keyword>
<dbReference type="GO" id="GO:0008270">
    <property type="term" value="F:zinc ion binding"/>
    <property type="evidence" value="ECO:0007669"/>
    <property type="project" value="InterPro"/>
</dbReference>
<evidence type="ECO:0000259" key="22">
    <source>
        <dbReference type="PROSITE" id="PS52035"/>
    </source>
</evidence>
<dbReference type="EMBL" id="OW240918">
    <property type="protein sequence ID" value="CAH2306418.1"/>
    <property type="molecule type" value="Genomic_DNA"/>
</dbReference>
<evidence type="ECO:0000256" key="1">
    <source>
        <dbReference type="ARBA" id="ARBA00001947"/>
    </source>
</evidence>
<dbReference type="GO" id="GO:0006508">
    <property type="term" value="P:proteolysis"/>
    <property type="evidence" value="ECO:0007669"/>
    <property type="project" value="UniProtKB-KW"/>
</dbReference>
<dbReference type="SUPFAM" id="SSF53187">
    <property type="entry name" value="Zn-dependent exopeptidases"/>
    <property type="match status" value="1"/>
</dbReference>
<keyword evidence="9 21" id="KW-0732">Signal</keyword>
<evidence type="ECO:0000256" key="2">
    <source>
        <dbReference type="ARBA" id="ARBA00004303"/>
    </source>
</evidence>
<evidence type="ECO:0000256" key="11">
    <source>
        <dbReference type="ARBA" id="ARBA00022833"/>
    </source>
</evidence>
<dbReference type="Gene3D" id="3.30.70.340">
    <property type="entry name" value="Metallocarboxypeptidase-like"/>
    <property type="match status" value="1"/>
</dbReference>
<evidence type="ECO:0000313" key="23">
    <source>
        <dbReference type="EMBL" id="CAH2306418.1"/>
    </source>
</evidence>
<keyword evidence="7" id="KW-0645">Protease</keyword>
<keyword evidence="10" id="KW-0378">Hydrolase</keyword>
<dbReference type="InterPro" id="IPR000834">
    <property type="entry name" value="Peptidase_M14"/>
</dbReference>
<evidence type="ECO:0000313" key="24">
    <source>
        <dbReference type="Proteomes" id="UP001295444"/>
    </source>
</evidence>
<evidence type="ECO:0000256" key="12">
    <source>
        <dbReference type="ARBA" id="ARBA00023049"/>
    </source>
</evidence>
<dbReference type="SMART" id="SM00631">
    <property type="entry name" value="Zn_pept"/>
    <property type="match status" value="1"/>
</dbReference>
<dbReference type="Pfam" id="PF00246">
    <property type="entry name" value="Peptidase_M14"/>
    <property type="match status" value="1"/>
</dbReference>
<organism evidence="23 24">
    <name type="scientific">Pelobates cultripes</name>
    <name type="common">Western spadefoot toad</name>
    <dbReference type="NCBI Taxonomy" id="61616"/>
    <lineage>
        <taxon>Eukaryota</taxon>
        <taxon>Metazoa</taxon>
        <taxon>Chordata</taxon>
        <taxon>Craniata</taxon>
        <taxon>Vertebrata</taxon>
        <taxon>Euteleostomi</taxon>
        <taxon>Amphibia</taxon>
        <taxon>Batrachia</taxon>
        <taxon>Anura</taxon>
        <taxon>Pelobatoidea</taxon>
        <taxon>Pelobatidae</taxon>
        <taxon>Pelobates</taxon>
    </lineage>
</organism>
<evidence type="ECO:0000256" key="18">
    <source>
        <dbReference type="ARBA" id="ARBA00071404"/>
    </source>
</evidence>
<evidence type="ECO:0000256" key="3">
    <source>
        <dbReference type="ARBA" id="ARBA00005988"/>
    </source>
</evidence>
<comment type="similarity">
    <text evidence="3 19">Belongs to the peptidase M14 family.</text>
</comment>
<evidence type="ECO:0000256" key="20">
    <source>
        <dbReference type="SAM" id="Coils"/>
    </source>
</evidence>
<evidence type="ECO:0000256" key="4">
    <source>
        <dbReference type="ARBA" id="ARBA00022475"/>
    </source>
</evidence>
<dbReference type="GO" id="GO:0098552">
    <property type="term" value="C:side of membrane"/>
    <property type="evidence" value="ECO:0007669"/>
    <property type="project" value="UniProtKB-KW"/>
</dbReference>
<dbReference type="Pfam" id="PF02244">
    <property type="entry name" value="Propep_M14"/>
    <property type="match status" value="1"/>
</dbReference>
<evidence type="ECO:0000256" key="6">
    <source>
        <dbReference type="ARBA" id="ARBA00022645"/>
    </source>
</evidence>
<keyword evidence="15" id="KW-0325">Glycoprotein</keyword>
<feature type="coiled-coil region" evidence="20">
    <location>
        <begin position="463"/>
        <end position="504"/>
    </location>
</feature>
<evidence type="ECO:0000256" key="19">
    <source>
        <dbReference type="PROSITE-ProRule" id="PRU01379"/>
    </source>
</evidence>
<dbReference type="InterPro" id="IPR036990">
    <property type="entry name" value="M14A-like_propep"/>
</dbReference>
<evidence type="ECO:0000256" key="13">
    <source>
        <dbReference type="ARBA" id="ARBA00023136"/>
    </source>
</evidence>
<dbReference type="AlphaFoldDB" id="A0AAD1WD94"/>
<reference evidence="23" key="1">
    <citation type="submission" date="2022-03" db="EMBL/GenBank/DDBJ databases">
        <authorList>
            <person name="Alioto T."/>
            <person name="Alioto T."/>
            <person name="Gomez Garrido J."/>
        </authorList>
    </citation>
    <scope>NUCLEOTIDE SEQUENCE</scope>
</reference>
<dbReference type="GO" id="GO:0016324">
    <property type="term" value="C:apical plasma membrane"/>
    <property type="evidence" value="ECO:0007669"/>
    <property type="project" value="UniProtKB-SubCell"/>
</dbReference>
<accession>A0AAD1WD94</accession>
<keyword evidence="12" id="KW-0482">Metalloprotease</keyword>
<keyword evidence="14" id="KW-1015">Disulfide bond</keyword>
<feature type="chain" id="PRO_5041923978" description="Carboxypeptidase O" evidence="21">
    <location>
        <begin position="21"/>
        <end position="720"/>
    </location>
</feature>
<gene>
    <name evidence="23" type="ORF">PECUL_23A029127</name>
</gene>
<evidence type="ECO:0000256" key="7">
    <source>
        <dbReference type="ARBA" id="ARBA00022670"/>
    </source>
</evidence>
<dbReference type="PRINTS" id="PR00765">
    <property type="entry name" value="CRBOXYPTASEA"/>
</dbReference>
<evidence type="ECO:0000256" key="9">
    <source>
        <dbReference type="ARBA" id="ARBA00022729"/>
    </source>
</evidence>
<protein>
    <recommendedName>
        <fullName evidence="18">Carboxypeptidase O</fullName>
    </recommendedName>
</protein>
<keyword evidence="16" id="KW-0449">Lipoprotein</keyword>
<evidence type="ECO:0000256" key="8">
    <source>
        <dbReference type="ARBA" id="ARBA00022723"/>
    </source>
</evidence>
<evidence type="ECO:0000256" key="21">
    <source>
        <dbReference type="SAM" id="SignalP"/>
    </source>
</evidence>
<dbReference type="PROSITE" id="PS00132">
    <property type="entry name" value="CARBOXYPEPT_ZN_1"/>
    <property type="match status" value="1"/>
</dbReference>
<dbReference type="SUPFAM" id="SSF54897">
    <property type="entry name" value="Protease propeptides/inhibitors"/>
    <property type="match status" value="1"/>
</dbReference>
<evidence type="ECO:0000256" key="14">
    <source>
        <dbReference type="ARBA" id="ARBA00023157"/>
    </source>
</evidence>
<keyword evidence="6 23" id="KW-0121">Carboxypeptidase</keyword>
<keyword evidence="13" id="KW-0472">Membrane</keyword>
<evidence type="ECO:0000256" key="15">
    <source>
        <dbReference type="ARBA" id="ARBA00023180"/>
    </source>
</evidence>
<feature type="domain" description="Peptidase M14" evidence="22">
    <location>
        <begin position="126"/>
        <end position="421"/>
    </location>
</feature>
<feature type="active site" description="Proton donor/acceptor" evidence="19">
    <location>
        <position position="387"/>
    </location>
</feature>
<comment type="cofactor">
    <cofactor evidence="1">
        <name>Zn(2+)</name>
        <dbReference type="ChEBI" id="CHEBI:29105"/>
    </cofactor>
</comment>
<dbReference type="Gene3D" id="3.40.630.10">
    <property type="entry name" value="Zn peptidases"/>
    <property type="match status" value="1"/>
</dbReference>
<evidence type="ECO:0000256" key="17">
    <source>
        <dbReference type="ARBA" id="ARBA00058352"/>
    </source>
</evidence>
<dbReference type="GO" id="GO:0004181">
    <property type="term" value="F:metallocarboxypeptidase activity"/>
    <property type="evidence" value="ECO:0007669"/>
    <property type="project" value="InterPro"/>
</dbReference>
<keyword evidence="24" id="KW-1185">Reference proteome</keyword>
<evidence type="ECO:0000256" key="16">
    <source>
        <dbReference type="ARBA" id="ARBA00023288"/>
    </source>
</evidence>
<feature type="signal peptide" evidence="21">
    <location>
        <begin position="1"/>
        <end position="20"/>
    </location>
</feature>
<dbReference type="FunFam" id="3.40.630.10:FF:000050">
    <property type="entry name" value="Carboxypeptidase O"/>
    <property type="match status" value="1"/>
</dbReference>
<sequence>MYLLVWNAAILGILSPQVLCVKEQYDGDQVLQIIPQNVTQVQCLKDTFQSSMFDLWKPLQPEDINVRTIVHVRIPSSALQSVKEDLLHCSLSFKILIDNVLHLMGRNTENKKVRLKRSLKNYNYTKYHSMEEIYHWINQMSEQNRDLVTQHFLGTTYEARPMQYLKISQPSNQDKKIVWMDCGIHAREWIAPAFCQWFVKEIVQNHENDPKIRKILQNIDLYVLPVFNIDGYIYSWTHERLWRKSRSRHENGTCYGVDLNRNFNINWCARGSSTNCSTNSFCGTAPASEPETKAVVDLIEKRKSDIISYLTIHSYGQLILTAYGYTTEFPRNYNEMIKVAQMAATELKKKHGMDYTVGTFAELLYKASGTSQDWVHDLGIDFSFTLELRDNGTLQFILPEDQIRPTCEETMAAVMTIIEYVNDTYFPNKGPASILCVSMVKLSHSRLLRKQLSHWAGAVQVLQESHEDSHSRLKAEIRALNDNSECMRTELQQLRQNVQDNERNASDLPTAYKQSMWNNNSLQIKSKAVLSPSKAKGSHQCSKLRRRLNVKTLPISYSNSLGVSDLTQVETPGQKNRKDWHNVQYAFQTEEDHFKAQNRDTLMHMRHLCKSIKAAKDFRDGKITEGGQCLSSDQTAPLKSTQESQLDACSSLMHPHQEVSTMKNEEAELHELVVKLKDALSFQIQPGHLPGLKQEFLFSVEQVCRSYSDLINQIIEPTLK</sequence>
<dbReference type="InterPro" id="IPR057246">
    <property type="entry name" value="CARBOXYPEPT_ZN_1"/>
</dbReference>
<keyword evidence="20" id="KW-0175">Coiled coil</keyword>
<dbReference type="PANTHER" id="PTHR11705:SF151">
    <property type="entry name" value="CARBOXYPEPTIDASE O"/>
    <property type="match status" value="1"/>
</dbReference>
<comment type="subcellular location">
    <subcellularLocation>
        <location evidence="2">Apical cell membrane</location>
        <topology evidence="2">Lipid-anchor</topology>
        <topology evidence="2">GPI-anchor</topology>
    </subcellularLocation>
</comment>
<dbReference type="Proteomes" id="UP001295444">
    <property type="component" value="Chromosome 07"/>
</dbReference>
<evidence type="ECO:0000256" key="5">
    <source>
        <dbReference type="ARBA" id="ARBA00022622"/>
    </source>
</evidence>
<keyword evidence="11" id="KW-0862">Zinc</keyword>
<comment type="function">
    <text evidence="17">Carboxypeptidase which preferentially cleaves C-terminal acidic residues from peptides and proteins. Can also cleave C-terminal hydrophobic amino acids, with a preference for small residues over large residues.</text>
</comment>
<dbReference type="GO" id="GO:0005615">
    <property type="term" value="C:extracellular space"/>
    <property type="evidence" value="ECO:0007669"/>
    <property type="project" value="TreeGrafter"/>
</dbReference>
<proteinExistence type="inferred from homology"/>
<keyword evidence="5" id="KW-0336">GPI-anchor</keyword>
<name>A0AAD1WD94_PELCU</name>
<dbReference type="PROSITE" id="PS52035">
    <property type="entry name" value="PEPTIDASE_M14"/>
    <property type="match status" value="1"/>
</dbReference>
<dbReference type="InterPro" id="IPR003146">
    <property type="entry name" value="M14A_act_pep"/>
</dbReference>
<dbReference type="PANTHER" id="PTHR11705">
    <property type="entry name" value="PROTEASE FAMILY M14 CARBOXYPEPTIDASE A,B"/>
    <property type="match status" value="1"/>
</dbReference>
<evidence type="ECO:0000256" key="10">
    <source>
        <dbReference type="ARBA" id="ARBA00022801"/>
    </source>
</evidence>